<dbReference type="Proteomes" id="UP000249402">
    <property type="component" value="Unassembled WGS sequence"/>
</dbReference>
<feature type="compositionally biased region" description="Acidic residues" evidence="1">
    <location>
        <begin position="104"/>
        <end position="115"/>
    </location>
</feature>
<feature type="compositionally biased region" description="Polar residues" evidence="1">
    <location>
        <begin position="1"/>
        <end position="12"/>
    </location>
</feature>
<evidence type="ECO:0000313" key="4">
    <source>
        <dbReference type="Proteomes" id="UP000249402"/>
    </source>
</evidence>
<sequence length="384" mass="43433">MGPADQSDQVQPATMGPADELLDPQRRDLITRLSRIRGDFRTDSIGWACLWFADLSSIEEIIKAFEQDPRSISYALKISLSKNDPTTQAIAASRARSTALSNEDLGEPSEDEGTQTDETPAKKRRLASDPRQTSKIPTWTGKQTSERPLGASSTCKERDNDTCILTGCSLPVEVTHIFPKGLGKRGEGRFENFWEVLGTYWSPQQVKAWEEQTFDPDGTETCSNLMCMNNMAHKLWEKAGFALKPLSLSEDKRQLEVQFYWLPMNKYRGAMRGLVNFVTDTRLCSGDILTFKTGDPEGHPLPSMELLNMQWVLHRVLALSGAAYATDKELFLDPDDPLGRLTAFGVYGEDSDWDSEMEVEEEEEDEEEEEEEEEEDEEEEEEYT</sequence>
<feature type="compositionally biased region" description="Polar residues" evidence="1">
    <location>
        <begin position="90"/>
        <end position="101"/>
    </location>
</feature>
<dbReference type="Pfam" id="PF13391">
    <property type="entry name" value="HNH_2"/>
    <property type="match status" value="1"/>
</dbReference>
<dbReference type="InterPro" id="IPR003615">
    <property type="entry name" value="HNH_nuc"/>
</dbReference>
<feature type="region of interest" description="Disordered" evidence="1">
    <location>
        <begin position="348"/>
        <end position="384"/>
    </location>
</feature>
<evidence type="ECO:0000256" key="1">
    <source>
        <dbReference type="SAM" id="MobiDB-lite"/>
    </source>
</evidence>
<keyword evidence="4" id="KW-1185">Reference proteome</keyword>
<evidence type="ECO:0000313" key="3">
    <source>
        <dbReference type="EMBL" id="RAK98911.1"/>
    </source>
</evidence>
<dbReference type="GeneID" id="37228794"/>
<proteinExistence type="predicted"/>
<dbReference type="EMBL" id="KZ824450">
    <property type="protein sequence ID" value="RAK98911.1"/>
    <property type="molecule type" value="Genomic_DNA"/>
</dbReference>
<evidence type="ECO:0000259" key="2">
    <source>
        <dbReference type="Pfam" id="PF13391"/>
    </source>
</evidence>
<protein>
    <recommendedName>
        <fullName evidence="2">HNH nuclease domain-containing protein</fullName>
    </recommendedName>
</protein>
<dbReference type="AlphaFoldDB" id="A0A395GTK7"/>
<reference evidence="3 4" key="1">
    <citation type="submission" date="2018-02" db="EMBL/GenBank/DDBJ databases">
        <title>The genomes of Aspergillus section Nigri reveals drivers in fungal speciation.</title>
        <authorList>
            <consortium name="DOE Joint Genome Institute"/>
            <person name="Vesth T.C."/>
            <person name="Nybo J."/>
            <person name="Theobald S."/>
            <person name="Brandl J."/>
            <person name="Frisvad J.C."/>
            <person name="Nielsen K.F."/>
            <person name="Lyhne E.K."/>
            <person name="Kogle M.E."/>
            <person name="Kuo A."/>
            <person name="Riley R."/>
            <person name="Clum A."/>
            <person name="Nolan M."/>
            <person name="Lipzen A."/>
            <person name="Salamov A."/>
            <person name="Henrissat B."/>
            <person name="Wiebenga A."/>
            <person name="De vries R.P."/>
            <person name="Grigoriev I.V."/>
            <person name="Mortensen U.H."/>
            <person name="Andersen M.R."/>
            <person name="Baker S.E."/>
        </authorList>
    </citation>
    <scope>NUCLEOTIDE SEQUENCE [LARGE SCALE GENOMIC DNA]</scope>
    <source>
        <strain evidence="3 4">CBS 121593</strain>
    </source>
</reference>
<feature type="compositionally biased region" description="Acidic residues" evidence="1">
    <location>
        <begin position="349"/>
        <end position="384"/>
    </location>
</feature>
<accession>A0A395GTK7</accession>
<name>A0A395GTK7_9EURO</name>
<dbReference type="OrthoDB" id="5416097at2759"/>
<organism evidence="3 4">
    <name type="scientific">Aspergillus ibericus CBS 121593</name>
    <dbReference type="NCBI Taxonomy" id="1448316"/>
    <lineage>
        <taxon>Eukaryota</taxon>
        <taxon>Fungi</taxon>
        <taxon>Dikarya</taxon>
        <taxon>Ascomycota</taxon>
        <taxon>Pezizomycotina</taxon>
        <taxon>Eurotiomycetes</taxon>
        <taxon>Eurotiomycetidae</taxon>
        <taxon>Eurotiales</taxon>
        <taxon>Aspergillaceae</taxon>
        <taxon>Aspergillus</taxon>
        <taxon>Aspergillus subgen. Circumdati</taxon>
    </lineage>
</organism>
<feature type="region of interest" description="Disordered" evidence="1">
    <location>
        <begin position="90"/>
        <end position="153"/>
    </location>
</feature>
<feature type="domain" description="HNH nuclease" evidence="2">
    <location>
        <begin position="163"/>
        <end position="243"/>
    </location>
</feature>
<gene>
    <name evidence="3" type="ORF">BO80DRAFT_495224</name>
</gene>
<dbReference type="VEuPathDB" id="FungiDB:BO80DRAFT_495224"/>
<feature type="region of interest" description="Disordered" evidence="1">
    <location>
        <begin position="1"/>
        <end position="23"/>
    </location>
</feature>
<dbReference type="RefSeq" id="XP_025573239.1">
    <property type="nucleotide sequence ID" value="XM_025723929.1"/>
</dbReference>
<feature type="compositionally biased region" description="Polar residues" evidence="1">
    <location>
        <begin position="130"/>
        <end position="143"/>
    </location>
</feature>